<dbReference type="PANTHER" id="PTHR31151:SF0">
    <property type="entry name" value="PROLINE-TRNA LIGASE (DUF1680)"/>
    <property type="match status" value="1"/>
</dbReference>
<feature type="domain" description="Non-reducing end beta-L-arabinofuranosidase-like GH127 middle" evidence="2">
    <location>
        <begin position="444"/>
        <end position="528"/>
    </location>
</feature>
<dbReference type="GO" id="GO:0016787">
    <property type="term" value="F:hydrolase activity"/>
    <property type="evidence" value="ECO:0007669"/>
    <property type="project" value="UniProtKB-KW"/>
</dbReference>
<dbReference type="AlphaFoldDB" id="A0A9X1KSC3"/>
<dbReference type="Proteomes" id="UP001139366">
    <property type="component" value="Unassembled WGS sequence"/>
</dbReference>
<keyword evidence="4" id="KW-1185">Reference proteome</keyword>
<dbReference type="Pfam" id="PF20736">
    <property type="entry name" value="Glyco_hydro127M"/>
    <property type="match status" value="1"/>
</dbReference>
<dbReference type="Pfam" id="PF07944">
    <property type="entry name" value="Beta-AFase-like_GH127_cat"/>
    <property type="match status" value="1"/>
</dbReference>
<organism evidence="3 4">
    <name type="scientific">Flavobacterium potami</name>
    <dbReference type="NCBI Taxonomy" id="2872310"/>
    <lineage>
        <taxon>Bacteria</taxon>
        <taxon>Pseudomonadati</taxon>
        <taxon>Bacteroidota</taxon>
        <taxon>Flavobacteriia</taxon>
        <taxon>Flavobacteriales</taxon>
        <taxon>Flavobacteriaceae</taxon>
        <taxon>Flavobacterium</taxon>
    </lineage>
</organism>
<evidence type="ECO:0000313" key="4">
    <source>
        <dbReference type="Proteomes" id="UP001139366"/>
    </source>
</evidence>
<evidence type="ECO:0000259" key="2">
    <source>
        <dbReference type="Pfam" id="PF20736"/>
    </source>
</evidence>
<dbReference type="RefSeq" id="WP_223710768.1">
    <property type="nucleotide sequence ID" value="NZ_JAINUY010000009.1"/>
</dbReference>
<dbReference type="PANTHER" id="PTHR31151">
    <property type="entry name" value="PROLINE-TRNA LIGASE (DUF1680)"/>
    <property type="match status" value="1"/>
</dbReference>
<keyword evidence="3" id="KW-0378">Hydrolase</keyword>
<dbReference type="EMBL" id="JAINUY010000009">
    <property type="protein sequence ID" value="MBZ4037450.1"/>
    <property type="molecule type" value="Genomic_DNA"/>
</dbReference>
<evidence type="ECO:0000313" key="3">
    <source>
        <dbReference type="EMBL" id="MBZ4037450.1"/>
    </source>
</evidence>
<dbReference type="GO" id="GO:0005975">
    <property type="term" value="P:carbohydrate metabolic process"/>
    <property type="evidence" value="ECO:0007669"/>
    <property type="project" value="InterPro"/>
</dbReference>
<feature type="domain" description="Non-reducing end beta-L-arabinofuranosidase-like GH127 catalytic" evidence="1">
    <location>
        <begin position="87"/>
        <end position="420"/>
    </location>
</feature>
<name>A0A9X1KSC3_9FLAO</name>
<dbReference type="InterPro" id="IPR008928">
    <property type="entry name" value="6-hairpin_glycosidase_sf"/>
</dbReference>
<gene>
    <name evidence="3" type="ORF">K6T82_22000</name>
</gene>
<dbReference type="InterPro" id="IPR049046">
    <property type="entry name" value="Beta-AFase-like_GH127_middle"/>
</dbReference>
<comment type="caution">
    <text evidence="3">The sequence shown here is derived from an EMBL/GenBank/DDBJ whole genome shotgun (WGS) entry which is preliminary data.</text>
</comment>
<reference evidence="3 4" key="1">
    <citation type="journal article" date="2023" name="Antonie Van Leeuwenhoek">
        <title>Flavobacterium potami sp. nov., a multi-metal resistance genes harbouring bacterium isolated from shallow river silt.</title>
        <authorList>
            <person name="Li S."/>
            <person name="Mao S."/>
            <person name="Mu W."/>
            <person name="Guo B."/>
            <person name="Li C."/>
            <person name="Zhu Q."/>
            <person name="Hou X."/>
            <person name="Zhao Y."/>
            <person name="Wei S."/>
            <person name="Liu H."/>
            <person name="Liu A."/>
        </authorList>
    </citation>
    <scope>NUCLEOTIDE SEQUENCE [LARGE SCALE GENOMIC DNA]</scope>
    <source>
        <strain evidence="3 4">17A</strain>
    </source>
</reference>
<dbReference type="SUPFAM" id="SSF48208">
    <property type="entry name" value="Six-hairpin glycosidases"/>
    <property type="match status" value="1"/>
</dbReference>
<sequence length="673" mass="77007">MKNKIVPFLIVVCFSAISTAQTKSPKYVDRVFDEIPLGQIKPSGWLKEQLLVMANNSTGHIDEIYKKIQNDNGWLGGKGDGWEETPYWLDGAVPLAYQIDDKVLKEKVLKYINWTIENQRPSGYFGPITKWERETGKTVDVQNSEQGEDWWPKMVMLKVLQQYYTATNDQRVLNLMTKFFDYQIKTLDKSPIGKWTDWSASRGSENIQIVQWLYTINKDKKLLDLAEKIKSQSFEWSKWLGNRDWVIAAAVNPNGEHWMRRHGVNVAMALKEPAENYLRTGDSTYLKNLKTGFNDLMTLHGLPNGIFSADEDLHGNAPTQGTELCAIVEAMYSLEDIIGITGETSYMDALERATFNAMPSQTTDNYNEKQYFQMANQIEIQRGVYAFSLPFDRKMNNVLGARSGYTCCYANMHQGWTKFTQHLWYRNKNNGIAALVYSPNVLSTTVGAENQKITIAENTQYPFNENIDFQMEMKKAVQFPFQLRIPVWCTNAEIFINNQKVDFKTKDGIVTLDRKWNNKDKVTLKLPMKVTASSWADNSKVIERGPLVYALKMNETWGKATEENEGEYFTLNSNSNWNYGLLEEAVKNLEQNVQVKQLGLKENFKWNLANAPIELSIKSKQIPDWKAVNGLAYLPVSGRDGVYKGNVNNVQETITLVPIGFTKLRIVAFPLVK</sequence>
<evidence type="ECO:0000259" key="1">
    <source>
        <dbReference type="Pfam" id="PF07944"/>
    </source>
</evidence>
<accession>A0A9X1KSC3</accession>
<proteinExistence type="predicted"/>
<protein>
    <submittedName>
        <fullName evidence="3">Glycoside hydrolase family 127 protein</fullName>
    </submittedName>
</protein>
<dbReference type="InterPro" id="IPR012878">
    <property type="entry name" value="Beta-AFase-like_GH127_cat"/>
</dbReference>